<dbReference type="EMBL" id="FLRI01000097">
    <property type="protein sequence ID" value="SBT83378.1"/>
    <property type="molecule type" value="Genomic_DNA"/>
</dbReference>
<dbReference type="AlphaFoldDB" id="A0A1D3JCI6"/>
<dbReference type="OrthoDB" id="384103at2759"/>
<keyword evidence="1" id="KW-1133">Transmembrane helix</keyword>
<dbReference type="Proteomes" id="UP000242942">
    <property type="component" value="Unassembled WGS sequence"/>
</dbReference>
<dbReference type="VEuPathDB" id="PlasmoDB:PocGH01_00116200"/>
<accession>A0A1D3JCI6</accession>
<dbReference type="Pfam" id="PF05795">
    <property type="entry name" value="Plasmodium_Vir"/>
    <property type="match status" value="1"/>
</dbReference>
<keyword evidence="1" id="KW-0812">Transmembrane</keyword>
<protein>
    <submittedName>
        <fullName evidence="2">PIR protein</fullName>
    </submittedName>
</protein>
<proteinExistence type="predicted"/>
<evidence type="ECO:0000313" key="3">
    <source>
        <dbReference type="Proteomes" id="UP000242942"/>
    </source>
</evidence>
<reference evidence="2 3" key="1">
    <citation type="submission" date="2016-06" db="EMBL/GenBank/DDBJ databases">
        <authorList>
            <consortium name="Pathogen Informatics"/>
        </authorList>
    </citation>
    <scope>NUCLEOTIDE SEQUENCE [LARGE SCALE GENOMIC DNA]</scope>
    <source>
        <strain evidence="2">PocGH01</strain>
    </source>
</reference>
<keyword evidence="3" id="KW-1185">Reference proteome</keyword>
<keyword evidence="1" id="KW-0472">Membrane</keyword>
<organism evidence="2 3">
    <name type="scientific">Plasmodium ovale</name>
    <name type="common">malaria parasite P. ovale</name>
    <dbReference type="NCBI Taxonomy" id="36330"/>
    <lineage>
        <taxon>Eukaryota</taxon>
        <taxon>Sar</taxon>
        <taxon>Alveolata</taxon>
        <taxon>Apicomplexa</taxon>
        <taxon>Aconoidasida</taxon>
        <taxon>Haemosporida</taxon>
        <taxon>Plasmodiidae</taxon>
        <taxon>Plasmodium</taxon>
        <taxon>Plasmodium (Plasmodium)</taxon>
    </lineage>
</organism>
<gene>
    <name evidence="2" type="primary">PocGH01_00116200</name>
    <name evidence="2" type="ORF">POCGH01_00116200</name>
</gene>
<sequence length="340" mass="39650">MESTEDELPSNLLKDKLISNINMNEIESSLKNGDGNYSVTEKLLKNFGVNLYTNYHNINKSDAVEYSQKYKSCRDINFYLDLVIALIKETKLNENNTDSLLEIIKIFWNEHIDRFNKNNCKREEVDNYSIPRRCILKQIYDYHEDKLYLQKKSISNINENHQYKTYNNEKWSKILEHTERNEELYFSIDCKNTKKTGKYKDFLLSPTDICLEYASINLDNITVTNKNMSTNEDETMGLKLLTQDAQAFTSTLQEASDMPTESNSPSFQFREIFMPSGLTVFGITTFSFVIFKFTPLGHLLKNYINGKNRIMKHIAEDYTQGLSENSESEGHYISYNSVSH</sequence>
<dbReference type="InterPro" id="IPR008780">
    <property type="entry name" value="Plasmodium_Vir"/>
</dbReference>
<dbReference type="VEuPathDB" id="PlasmoDB:POWCR01_000197500"/>
<name>A0A1D3JCI6_PLAOA</name>
<evidence type="ECO:0000256" key="1">
    <source>
        <dbReference type="SAM" id="Phobius"/>
    </source>
</evidence>
<evidence type="ECO:0000313" key="2">
    <source>
        <dbReference type="EMBL" id="SBT83378.1"/>
    </source>
</evidence>
<feature type="transmembrane region" description="Helical" evidence="1">
    <location>
        <begin position="272"/>
        <end position="291"/>
    </location>
</feature>